<dbReference type="InterPro" id="IPR018110">
    <property type="entry name" value="Mandel_Rmase/mucon_lact_enz_CS"/>
</dbReference>
<dbReference type="PANTHER" id="PTHR48073:SF2">
    <property type="entry name" value="O-SUCCINYLBENZOATE SYNTHASE"/>
    <property type="match status" value="1"/>
</dbReference>
<feature type="domain" description="Mandelate racemase/muconate lactonizing enzyme C-terminal" evidence="2">
    <location>
        <begin position="154"/>
        <end position="252"/>
    </location>
</feature>
<dbReference type="CDD" id="cd03320">
    <property type="entry name" value="OSBS"/>
    <property type="match status" value="1"/>
</dbReference>
<dbReference type="GO" id="GO:0009063">
    <property type="term" value="P:amino acid catabolic process"/>
    <property type="evidence" value="ECO:0007669"/>
    <property type="project" value="InterPro"/>
</dbReference>
<dbReference type="GO" id="GO:0046872">
    <property type="term" value="F:metal ion binding"/>
    <property type="evidence" value="ECO:0007669"/>
    <property type="project" value="UniProtKB-KW"/>
</dbReference>
<dbReference type="InterPro" id="IPR036849">
    <property type="entry name" value="Enolase-like_C_sf"/>
</dbReference>
<dbReference type="SFLD" id="SFLDG00180">
    <property type="entry name" value="muconate_cycloisomerase"/>
    <property type="match status" value="1"/>
</dbReference>
<dbReference type="Gene3D" id="3.20.20.120">
    <property type="entry name" value="Enolase-like C-terminal domain"/>
    <property type="match status" value="1"/>
</dbReference>
<dbReference type="EMBL" id="JAHLFG010000062">
    <property type="protein sequence ID" value="MBU3826990.1"/>
    <property type="molecule type" value="Genomic_DNA"/>
</dbReference>
<organism evidence="3 4">
    <name type="scientific">Candidatus Anaerobiospirillum merdipullorum</name>
    <dbReference type="NCBI Taxonomy" id="2838450"/>
    <lineage>
        <taxon>Bacteria</taxon>
        <taxon>Pseudomonadati</taxon>
        <taxon>Pseudomonadota</taxon>
        <taxon>Gammaproteobacteria</taxon>
        <taxon>Aeromonadales</taxon>
        <taxon>Succinivibrionaceae</taxon>
        <taxon>Anaerobiospirillum</taxon>
    </lineage>
</organism>
<gene>
    <name evidence="3" type="ORF">IAA31_05820</name>
</gene>
<reference evidence="3" key="2">
    <citation type="submission" date="2021-04" db="EMBL/GenBank/DDBJ databases">
        <authorList>
            <person name="Gilroy R."/>
        </authorList>
    </citation>
    <scope>NUCLEOTIDE SEQUENCE</scope>
    <source>
        <strain evidence="3">687</strain>
    </source>
</reference>
<name>A0A9E2KMV4_9GAMM</name>
<dbReference type="SUPFAM" id="SSF54826">
    <property type="entry name" value="Enolase N-terminal domain-like"/>
    <property type="match status" value="1"/>
</dbReference>
<proteinExistence type="predicted"/>
<dbReference type="InterPro" id="IPR013342">
    <property type="entry name" value="Mandelate_racemase_C"/>
</dbReference>
<comment type="caution">
    <text evidence="3">The sequence shown here is derived from an EMBL/GenBank/DDBJ whole genome shotgun (WGS) entry which is preliminary data.</text>
</comment>
<evidence type="ECO:0000259" key="2">
    <source>
        <dbReference type="SMART" id="SM00922"/>
    </source>
</evidence>
<dbReference type="InterPro" id="IPR029065">
    <property type="entry name" value="Enolase_C-like"/>
</dbReference>
<dbReference type="SFLD" id="SFLDS00001">
    <property type="entry name" value="Enolase"/>
    <property type="match status" value="1"/>
</dbReference>
<dbReference type="PANTHER" id="PTHR48073">
    <property type="entry name" value="O-SUCCINYLBENZOATE SYNTHASE-RELATED"/>
    <property type="match status" value="1"/>
</dbReference>
<dbReference type="SUPFAM" id="SSF51604">
    <property type="entry name" value="Enolase C-terminal domain-like"/>
    <property type="match status" value="1"/>
</dbReference>
<dbReference type="SMART" id="SM00922">
    <property type="entry name" value="MR_MLE"/>
    <property type="match status" value="1"/>
</dbReference>
<dbReference type="Proteomes" id="UP000824150">
    <property type="component" value="Unassembled WGS sequence"/>
</dbReference>
<sequence>MPATLKLQLVKKRLHFKFKAGTSRGWYETRDVAYVCLIQEEGKIRTLLGVGEAAPLPKLSPEWPQGKSFDDYVATLTPLIAQAEAYLPAWLDDPAPIPPLTELEHALRGHSALRFALETAILQAKAGSFALFDSPFARGQSAITINGLIWMGDFALMRQRIEEKLSQGFNCLKLKIGAINFKQELELLALIRQEFDATKLTLRVDANGAFSPHEAMDKLEQLARFDLHSIEQPIKAGQWQTLAHLCKQSPIPIALDEELIAQEGTQRVRLLESVKPQFLVLKPSLHGGLSGAMHYLQLAADFKLGAWMTSALESSIGLNAIAQFIGYRQLSGFQGLGTGQLFTDNLPFPVLCLDGQNMRFDRSKINAIDPKSYLNYVP</sequence>
<dbReference type="InterPro" id="IPR029017">
    <property type="entry name" value="Enolase-like_N"/>
</dbReference>
<dbReference type="PROSITE" id="PS00909">
    <property type="entry name" value="MR_MLE_2"/>
    <property type="match status" value="1"/>
</dbReference>
<evidence type="ECO:0000256" key="1">
    <source>
        <dbReference type="ARBA" id="ARBA00022723"/>
    </source>
</evidence>
<dbReference type="Gene3D" id="3.30.390.10">
    <property type="entry name" value="Enolase-like, N-terminal domain"/>
    <property type="match status" value="1"/>
</dbReference>
<dbReference type="GO" id="GO:0003824">
    <property type="term" value="F:catalytic activity"/>
    <property type="evidence" value="ECO:0007669"/>
    <property type="project" value="UniProtKB-ARBA"/>
</dbReference>
<dbReference type="SFLD" id="SFLDF00009">
    <property type="entry name" value="o-succinylbenzoate_synthase"/>
    <property type="match status" value="1"/>
</dbReference>
<reference evidence="3" key="1">
    <citation type="journal article" date="2021" name="PeerJ">
        <title>Extensive microbial diversity within the chicken gut microbiome revealed by metagenomics and culture.</title>
        <authorList>
            <person name="Gilroy R."/>
            <person name="Ravi A."/>
            <person name="Getino M."/>
            <person name="Pursley I."/>
            <person name="Horton D.L."/>
            <person name="Alikhan N.F."/>
            <person name="Baker D."/>
            <person name="Gharbi K."/>
            <person name="Hall N."/>
            <person name="Watson M."/>
            <person name="Adriaenssens E.M."/>
            <person name="Foster-Nyarko E."/>
            <person name="Jarju S."/>
            <person name="Secka A."/>
            <person name="Antonio M."/>
            <person name="Oren A."/>
            <person name="Chaudhuri R.R."/>
            <person name="La Ragione R."/>
            <person name="Hildebrand F."/>
            <person name="Pallen M.J."/>
        </authorList>
    </citation>
    <scope>NUCLEOTIDE SEQUENCE</scope>
    <source>
        <strain evidence="3">687</strain>
    </source>
</reference>
<dbReference type="Pfam" id="PF13378">
    <property type="entry name" value="MR_MLE_C"/>
    <property type="match status" value="1"/>
</dbReference>
<accession>A0A9E2KMV4</accession>
<evidence type="ECO:0000313" key="3">
    <source>
        <dbReference type="EMBL" id="MBU3826990.1"/>
    </source>
</evidence>
<protein>
    <submittedName>
        <fullName evidence="3">O-succinylbenzoate synthase</fullName>
    </submittedName>
</protein>
<dbReference type="AlphaFoldDB" id="A0A9E2KMV4"/>
<evidence type="ECO:0000313" key="4">
    <source>
        <dbReference type="Proteomes" id="UP000824150"/>
    </source>
</evidence>
<keyword evidence="1" id="KW-0479">Metal-binding</keyword>